<protein>
    <submittedName>
        <fullName evidence="1">Uncharacterized protein</fullName>
    </submittedName>
</protein>
<gene>
    <name evidence="1" type="ORF">J0A67_07130</name>
</gene>
<organism evidence="1 2">
    <name type="scientific">Algoriphagus aestuariicola</name>
    <dbReference type="NCBI Taxonomy" id="1852016"/>
    <lineage>
        <taxon>Bacteria</taxon>
        <taxon>Pseudomonadati</taxon>
        <taxon>Bacteroidota</taxon>
        <taxon>Cytophagia</taxon>
        <taxon>Cytophagales</taxon>
        <taxon>Cyclobacteriaceae</taxon>
        <taxon>Algoriphagus</taxon>
    </lineage>
</organism>
<proteinExistence type="predicted"/>
<accession>A0ABS3BMX6</accession>
<comment type="caution">
    <text evidence="1">The sequence shown here is derived from an EMBL/GenBank/DDBJ whole genome shotgun (WGS) entry which is preliminary data.</text>
</comment>
<keyword evidence="2" id="KW-1185">Reference proteome</keyword>
<sequence>MSKKSDVPIRIFQPLTTYHLHWDSYFSGDVYAFSYFPDPDFVLIGKGDWGAWNGNADMVKFFRTNTKAVKGQLRLKKLKTSTRNTTDFLLVSEVACLFAPSLETPFFHSKFHTSSLFRKMSDGSKFFQQRENEFSLIKQENPHLRM</sequence>
<dbReference type="Proteomes" id="UP000664698">
    <property type="component" value="Unassembled WGS sequence"/>
</dbReference>
<reference evidence="1 2" key="1">
    <citation type="submission" date="2021-03" db="EMBL/GenBank/DDBJ databases">
        <title>novel species isolated from a fishpond in China.</title>
        <authorList>
            <person name="Lu H."/>
            <person name="Cai Z."/>
        </authorList>
    </citation>
    <scope>NUCLEOTIDE SEQUENCE [LARGE SCALE GENOMIC DNA]</scope>
    <source>
        <strain evidence="1 2">JCM 31546</strain>
    </source>
</reference>
<name>A0ABS3BMX6_9BACT</name>
<dbReference type="EMBL" id="JAFKCW010000001">
    <property type="protein sequence ID" value="MBN7800627.1"/>
    <property type="molecule type" value="Genomic_DNA"/>
</dbReference>
<dbReference type="RefSeq" id="WP_206568571.1">
    <property type="nucleotide sequence ID" value="NZ_JAFKCW010000001.1"/>
</dbReference>
<evidence type="ECO:0000313" key="1">
    <source>
        <dbReference type="EMBL" id="MBN7800627.1"/>
    </source>
</evidence>
<evidence type="ECO:0000313" key="2">
    <source>
        <dbReference type="Proteomes" id="UP000664698"/>
    </source>
</evidence>